<dbReference type="InterPro" id="IPR011118">
    <property type="entry name" value="Tannase/feruloyl_esterase"/>
</dbReference>
<proteinExistence type="inferred from homology"/>
<dbReference type="AlphaFoldDB" id="A0A7W5BD62"/>
<keyword evidence="6" id="KW-0106">Calcium</keyword>
<sequence length="582" mass="60870">MKKLNIYAPDSHQQGRDIPTRNRRVSIVVAGAMALTLGACGNNDLSIEQNGLLAAHNGNPAAACSMLAGHAISASLIGLPTTGAGIVSASMISATASGNTNGEYCMVKGAIKPVDPTAPDIQFQLNIPRNWNHRALQMGGGGYNGAIVTGLAGIPFAPSDVTPLAQGYATYGSDSGHQSVNGIVDASFASNDEALINYGYAHIKKTHDAVAVVLRRYFGQKVDFKSYFAGASTGGRESLTAIQRFPADYDGAFVGAPTAFFSGVRMIGFPVGKANYKVAGGYLNPAKQVLVKQAATSACDALDGANDGIISNIAACKSLAATTRASLRCPDGQDTGDTCLSDAQLAVIDILYKGLELPYALADDVTRYAGYNAFEGADFSLISTAGLGLGTSEVLLDTPAAIPNGYLFAQGVQWLRYFVTRDVNYPALGFDPINPGKYQQRVVDLSKIIGASNPDLSAFNARGGKLILLHGAADTAVSPNATTDYVKTVVARMGQQTVNSFMRYYSVPGFGHGVGVYVPSWDAMKALDNWVTNGVAPDALASTDTVSATRGRSRPLCPYPSWPKYKGSGDINAASSFTCSNS</sequence>
<protein>
    <submittedName>
        <fullName evidence="8">Feruloyl esterase</fullName>
        <ecNumber evidence="8">3.1.1.73</ecNumber>
    </submittedName>
</protein>
<keyword evidence="9" id="KW-1185">Reference proteome</keyword>
<keyword evidence="5 8" id="KW-0378">Hydrolase</keyword>
<keyword evidence="4" id="KW-0732">Signal</keyword>
<reference evidence="8 9" key="1">
    <citation type="submission" date="2020-08" db="EMBL/GenBank/DDBJ databases">
        <title>Genomic Encyclopedia of Type Strains, Phase III (KMG-III): the genomes of soil and plant-associated and newly described type strains.</title>
        <authorList>
            <person name="Whitman W."/>
        </authorList>
    </citation>
    <scope>NUCLEOTIDE SEQUENCE [LARGE SCALE GENOMIC DNA]</scope>
    <source>
        <strain evidence="8 9">CECT 8897</strain>
    </source>
</reference>
<evidence type="ECO:0000256" key="6">
    <source>
        <dbReference type="ARBA" id="ARBA00022837"/>
    </source>
</evidence>
<dbReference type="GO" id="GO:0046872">
    <property type="term" value="F:metal ion binding"/>
    <property type="evidence" value="ECO:0007669"/>
    <property type="project" value="UniProtKB-KW"/>
</dbReference>
<comment type="similarity">
    <text evidence="1">Belongs to the tannase family.</text>
</comment>
<dbReference type="PANTHER" id="PTHR33938">
    <property type="entry name" value="FERULOYL ESTERASE B-RELATED"/>
    <property type="match status" value="1"/>
</dbReference>
<name>A0A7W5BD62_9BURK</name>
<dbReference type="GO" id="GO:0030600">
    <property type="term" value="F:feruloyl esterase activity"/>
    <property type="evidence" value="ECO:0007669"/>
    <property type="project" value="UniProtKB-EC"/>
</dbReference>
<evidence type="ECO:0000256" key="4">
    <source>
        <dbReference type="ARBA" id="ARBA00022729"/>
    </source>
</evidence>
<dbReference type="Pfam" id="PF07519">
    <property type="entry name" value="Tannase"/>
    <property type="match status" value="1"/>
</dbReference>
<organism evidence="8 9">
    <name type="scientific">Pseudoduganella violacea</name>
    <dbReference type="NCBI Taxonomy" id="1715466"/>
    <lineage>
        <taxon>Bacteria</taxon>
        <taxon>Pseudomonadati</taxon>
        <taxon>Pseudomonadota</taxon>
        <taxon>Betaproteobacteria</taxon>
        <taxon>Burkholderiales</taxon>
        <taxon>Oxalobacteraceae</taxon>
        <taxon>Telluria group</taxon>
        <taxon>Pseudoduganella</taxon>
    </lineage>
</organism>
<evidence type="ECO:0000256" key="5">
    <source>
        <dbReference type="ARBA" id="ARBA00022801"/>
    </source>
</evidence>
<dbReference type="SUPFAM" id="SSF53474">
    <property type="entry name" value="alpha/beta-Hydrolases"/>
    <property type="match status" value="1"/>
</dbReference>
<evidence type="ECO:0000313" key="9">
    <source>
        <dbReference type="Proteomes" id="UP000541535"/>
    </source>
</evidence>
<dbReference type="EC" id="3.1.1.73" evidence="8"/>
<gene>
    <name evidence="8" type="ORF">FHS03_004065</name>
</gene>
<dbReference type="RefSeq" id="WP_183442731.1">
    <property type="nucleotide sequence ID" value="NZ_JACHXD010000012.1"/>
</dbReference>
<dbReference type="Proteomes" id="UP000541535">
    <property type="component" value="Unassembled WGS sequence"/>
</dbReference>
<dbReference type="EMBL" id="JACHXD010000012">
    <property type="protein sequence ID" value="MBB3120992.1"/>
    <property type="molecule type" value="Genomic_DNA"/>
</dbReference>
<dbReference type="PANTHER" id="PTHR33938:SF15">
    <property type="entry name" value="FERULOYL ESTERASE B-RELATED"/>
    <property type="match status" value="1"/>
</dbReference>
<comment type="caution">
    <text evidence="8">The sequence shown here is derived from an EMBL/GenBank/DDBJ whole genome shotgun (WGS) entry which is preliminary data.</text>
</comment>
<keyword evidence="3" id="KW-0479">Metal-binding</keyword>
<keyword evidence="7" id="KW-1015">Disulfide bond</keyword>
<evidence type="ECO:0000256" key="3">
    <source>
        <dbReference type="ARBA" id="ARBA00022723"/>
    </source>
</evidence>
<evidence type="ECO:0000256" key="1">
    <source>
        <dbReference type="ARBA" id="ARBA00006249"/>
    </source>
</evidence>
<evidence type="ECO:0000256" key="2">
    <source>
        <dbReference type="ARBA" id="ARBA00022487"/>
    </source>
</evidence>
<evidence type="ECO:0000256" key="7">
    <source>
        <dbReference type="ARBA" id="ARBA00023157"/>
    </source>
</evidence>
<accession>A0A7W5BD62</accession>
<dbReference type="InterPro" id="IPR029058">
    <property type="entry name" value="AB_hydrolase_fold"/>
</dbReference>
<evidence type="ECO:0000313" key="8">
    <source>
        <dbReference type="EMBL" id="MBB3120992.1"/>
    </source>
</evidence>
<keyword evidence="2" id="KW-0719">Serine esterase</keyword>